<gene>
    <name evidence="3" type="ORF">G6W59_19820</name>
</gene>
<dbReference type="AlphaFoldDB" id="A0A7Y6CC09"/>
<keyword evidence="1" id="KW-0175">Coiled coil</keyword>
<dbReference type="PROSITE" id="PS50943">
    <property type="entry name" value="HTH_CROC1"/>
    <property type="match status" value="1"/>
</dbReference>
<dbReference type="EMBL" id="JAANNT010000017">
    <property type="protein sequence ID" value="NUV30530.1"/>
    <property type="molecule type" value="Genomic_DNA"/>
</dbReference>
<evidence type="ECO:0000313" key="3">
    <source>
        <dbReference type="EMBL" id="NUV30530.1"/>
    </source>
</evidence>
<sequence>MQQRKKSSKKVTSWEVVGAQLAEFRRSAGLTQPQLADTAKVGEDTLASIEQGRRRLKADLAELLDTILNTKRALATAVSKIPDRERYPAFAQEFVEHEQEALTLLSYQNHVIPGLLQTPEYVEQIYANLFPPLSSEATEVAIRARLDRQNLLHREPPPVMNFIIEESVFQRHMGNPDGMRRQIRHLRKCADLPFIGIQVMLTATDAHAGLAGPLVLLETPDHDHLAYAEGQHNGFLMDDPDEVSAYQQRYGMLRSQALSPQRTKSLLNTLLE</sequence>
<feature type="coiled-coil region" evidence="1">
    <location>
        <begin position="46"/>
        <end position="73"/>
    </location>
</feature>
<comment type="caution">
    <text evidence="3">The sequence shown here is derived from an EMBL/GenBank/DDBJ whole genome shotgun (WGS) entry which is preliminary data.</text>
</comment>
<dbReference type="SMART" id="SM00530">
    <property type="entry name" value="HTH_XRE"/>
    <property type="match status" value="1"/>
</dbReference>
<dbReference type="GO" id="GO:0003677">
    <property type="term" value="F:DNA binding"/>
    <property type="evidence" value="ECO:0007669"/>
    <property type="project" value="InterPro"/>
</dbReference>
<protein>
    <submittedName>
        <fullName evidence="3">Helix-turn-helix domain-containing protein</fullName>
    </submittedName>
</protein>
<dbReference type="SUPFAM" id="SSF47413">
    <property type="entry name" value="lambda repressor-like DNA-binding domains"/>
    <property type="match status" value="1"/>
</dbReference>
<evidence type="ECO:0000256" key="1">
    <source>
        <dbReference type="SAM" id="Coils"/>
    </source>
</evidence>
<dbReference type="InterPro" id="IPR001387">
    <property type="entry name" value="Cro/C1-type_HTH"/>
</dbReference>
<dbReference type="InterPro" id="IPR010982">
    <property type="entry name" value="Lambda_DNA-bd_dom_sf"/>
</dbReference>
<dbReference type="CDD" id="cd00093">
    <property type="entry name" value="HTH_XRE"/>
    <property type="match status" value="1"/>
</dbReference>
<dbReference type="RefSeq" id="WP_175458493.1">
    <property type="nucleotide sequence ID" value="NZ_JAANNT010000017.1"/>
</dbReference>
<dbReference type="Proteomes" id="UP000540128">
    <property type="component" value="Unassembled WGS sequence"/>
</dbReference>
<evidence type="ECO:0000313" key="4">
    <source>
        <dbReference type="Proteomes" id="UP000540128"/>
    </source>
</evidence>
<evidence type="ECO:0000259" key="2">
    <source>
        <dbReference type="PROSITE" id="PS50943"/>
    </source>
</evidence>
<accession>A0A7Y6CC09</accession>
<dbReference type="InterPro" id="IPR043917">
    <property type="entry name" value="DUF5753"/>
</dbReference>
<dbReference type="Gene3D" id="1.10.260.40">
    <property type="entry name" value="lambda repressor-like DNA-binding domains"/>
    <property type="match status" value="1"/>
</dbReference>
<dbReference type="Pfam" id="PF19054">
    <property type="entry name" value="DUF5753"/>
    <property type="match status" value="1"/>
</dbReference>
<feature type="domain" description="HTH cro/C1-type" evidence="2">
    <location>
        <begin position="21"/>
        <end position="75"/>
    </location>
</feature>
<organism evidence="3 4">
    <name type="scientific">Streptomyces odorifer</name>
    <dbReference type="NCBI Taxonomy" id="53450"/>
    <lineage>
        <taxon>Bacteria</taxon>
        <taxon>Bacillati</taxon>
        <taxon>Actinomycetota</taxon>
        <taxon>Actinomycetes</taxon>
        <taxon>Kitasatosporales</taxon>
        <taxon>Streptomycetaceae</taxon>
        <taxon>Streptomyces</taxon>
        <taxon>Streptomyces albidoflavus group</taxon>
    </lineage>
</organism>
<reference evidence="3 4" key="1">
    <citation type="submission" date="2020-03" db="EMBL/GenBank/DDBJ databases">
        <title>Complete genome sequence of sixteen Streptomyces strains facilitates identification of candidate genes involved in plant growth-promotion in grain legumes and cereals.</title>
        <authorList>
            <person name="Gopalakrishnan S."/>
            <person name="Thakur V."/>
            <person name="Saxena R."/>
            <person name="Vadlamudi S."/>
            <person name="Purohit S."/>
            <person name="Kumar V."/>
            <person name="Rathore A."/>
            <person name="Chitikineni A."/>
            <person name="Varshney R.K."/>
        </authorList>
    </citation>
    <scope>NUCLEOTIDE SEQUENCE [LARGE SCALE GENOMIC DNA]</scope>
    <source>
        <strain evidence="3 4">KAI-180</strain>
    </source>
</reference>
<dbReference type="Pfam" id="PF13560">
    <property type="entry name" value="HTH_31"/>
    <property type="match status" value="1"/>
</dbReference>
<proteinExistence type="predicted"/>
<name>A0A7Y6CC09_9ACTN</name>
<keyword evidence="4" id="KW-1185">Reference proteome</keyword>